<dbReference type="KEGG" id="cpae:CPAST_c06610"/>
<keyword evidence="5 7" id="KW-1133">Transmembrane helix</keyword>
<evidence type="ECO:0000256" key="6">
    <source>
        <dbReference type="ARBA" id="ARBA00023136"/>
    </source>
</evidence>
<evidence type="ECO:0000313" key="11">
    <source>
        <dbReference type="Proteomes" id="UP000028042"/>
    </source>
</evidence>
<dbReference type="GO" id="GO:0009246">
    <property type="term" value="P:enterobacterial common antigen biosynthetic process"/>
    <property type="evidence" value="ECO:0007669"/>
    <property type="project" value="TreeGrafter"/>
</dbReference>
<feature type="transmembrane region" description="Helical" evidence="7">
    <location>
        <begin position="112"/>
        <end position="136"/>
    </location>
</feature>
<dbReference type="EMBL" id="JPGY02000001">
    <property type="protein sequence ID" value="KRU13241.1"/>
    <property type="molecule type" value="Genomic_DNA"/>
</dbReference>
<evidence type="ECO:0000313" key="12">
    <source>
        <dbReference type="Proteomes" id="UP000030905"/>
    </source>
</evidence>
<feature type="domain" description="Acyltransferase 3" evidence="8">
    <location>
        <begin position="7"/>
        <end position="325"/>
    </location>
</feature>
<name>A0A0H3IZ10_CLOPA</name>
<dbReference type="PANTHER" id="PTHR40074:SF2">
    <property type="entry name" value="O-ACETYLTRANSFERASE WECH"/>
    <property type="match status" value="1"/>
</dbReference>
<dbReference type="PANTHER" id="PTHR40074">
    <property type="entry name" value="O-ACETYLTRANSFERASE WECH"/>
    <property type="match status" value="1"/>
</dbReference>
<dbReference type="GO" id="GO:0005886">
    <property type="term" value="C:plasma membrane"/>
    <property type="evidence" value="ECO:0007669"/>
    <property type="project" value="UniProtKB-SubCell"/>
</dbReference>
<evidence type="ECO:0000313" key="9">
    <source>
        <dbReference type="EMBL" id="AJA50749.1"/>
    </source>
</evidence>
<proteinExistence type="inferred from homology"/>
<evidence type="ECO:0000256" key="4">
    <source>
        <dbReference type="ARBA" id="ARBA00022692"/>
    </source>
</evidence>
<dbReference type="Proteomes" id="UP000028042">
    <property type="component" value="Unassembled WGS sequence"/>
</dbReference>
<dbReference type="eggNOG" id="COG3274">
    <property type="taxonomic scope" value="Bacteria"/>
</dbReference>
<keyword evidence="3" id="KW-1003">Cell membrane</keyword>
<evidence type="ECO:0000256" key="3">
    <source>
        <dbReference type="ARBA" id="ARBA00022475"/>
    </source>
</evidence>
<feature type="transmembrane region" description="Helical" evidence="7">
    <location>
        <begin position="12"/>
        <end position="31"/>
    </location>
</feature>
<feature type="transmembrane region" description="Helical" evidence="7">
    <location>
        <begin position="273"/>
        <end position="295"/>
    </location>
</feature>
<reference evidence="9 12" key="1">
    <citation type="journal article" date="2015" name="Genome Announc.">
        <title>Complete Genome Sequence of the Nitrogen-Fixing and Solvent-Producing Clostridium pasteurianum DSM 525.</title>
        <authorList>
            <person name="Poehlein A."/>
            <person name="Grosse-Honebrink A."/>
            <person name="Zhang Y."/>
            <person name="Minton N.P."/>
            <person name="Daniel R."/>
        </authorList>
    </citation>
    <scope>NUCLEOTIDE SEQUENCE [LARGE SCALE GENOMIC DNA]</scope>
    <source>
        <strain evidence="9">DSM 525</strain>
        <strain evidence="12">DSM 525 / ATCC 6013</strain>
    </source>
</reference>
<evidence type="ECO:0000256" key="7">
    <source>
        <dbReference type="SAM" id="Phobius"/>
    </source>
</evidence>
<dbReference type="KEGG" id="cpat:CLPA_c06610"/>
<reference evidence="10 11" key="3">
    <citation type="journal article" name="Genome Announc.">
        <title>Improved Draft Genome Sequence of Clostridium pasteurianum Strain ATCC 6013 (DSM 525) Using a Hybrid Next-Generation Sequencing Approach.</title>
        <authorList>
            <person name="Pyne M.E."/>
            <person name="Utturkar S."/>
            <person name="Brown S.D."/>
            <person name="Moo-Young M."/>
            <person name="Chung D.A."/>
            <person name="Chou C.P."/>
        </authorList>
    </citation>
    <scope>NUCLEOTIDE SEQUENCE [LARGE SCALE GENOMIC DNA]</scope>
    <source>
        <strain evidence="10 11">ATCC 6013</strain>
    </source>
</reference>
<feature type="transmembrane region" description="Helical" evidence="7">
    <location>
        <begin position="242"/>
        <end position="261"/>
    </location>
</feature>
<comment type="similarity">
    <text evidence="2">Belongs to the acyltransferase 3 family.</text>
</comment>
<evidence type="ECO:0000256" key="2">
    <source>
        <dbReference type="ARBA" id="ARBA00007400"/>
    </source>
</evidence>
<dbReference type="AlphaFoldDB" id="A0A0H3IZ10"/>
<feature type="transmembrane region" description="Helical" evidence="7">
    <location>
        <begin position="143"/>
        <end position="165"/>
    </location>
</feature>
<comment type="subcellular location">
    <subcellularLocation>
        <location evidence="1">Cell membrane</location>
        <topology evidence="1">Multi-pass membrane protein</topology>
    </subcellularLocation>
</comment>
<feature type="transmembrane region" description="Helical" evidence="7">
    <location>
        <begin position="71"/>
        <end position="92"/>
    </location>
</feature>
<feature type="transmembrane region" description="Helical" evidence="7">
    <location>
        <begin position="37"/>
        <end position="59"/>
    </location>
</feature>
<feature type="transmembrane region" description="Helical" evidence="7">
    <location>
        <begin position="210"/>
        <end position="230"/>
    </location>
</feature>
<evidence type="ECO:0000256" key="1">
    <source>
        <dbReference type="ARBA" id="ARBA00004651"/>
    </source>
</evidence>
<organism evidence="9 12">
    <name type="scientific">Clostridium pasteurianum DSM 525 = ATCC 6013</name>
    <dbReference type="NCBI Taxonomy" id="1262449"/>
    <lineage>
        <taxon>Bacteria</taxon>
        <taxon>Bacillati</taxon>
        <taxon>Bacillota</taxon>
        <taxon>Clostridia</taxon>
        <taxon>Eubacteriales</taxon>
        <taxon>Clostridiaceae</taxon>
        <taxon>Clostridium</taxon>
    </lineage>
</organism>
<sequence length="336" mass="40231">MYMIRNIGLDLLKILGCFAVVVLHVAGRSGYLLNSTLYYASSFAVPMFFMVNGNLLLNRNSLEYKYVIKKILNILLLVFSWNILLCIVKLIWKHKFNNPLFLTAENFIQKNYFWQFWFFGSLLLIYFILPIIYKYFKDNKNSIFITVFFIIISLLIDFTSIFRSITGNSIIQIHIIQTFRLWTWLSYFLLGGLIGKNKIKDLLKKYINKYINMFMFIFMTIIVIIYQYNMAKYVYKIQYAEYFYDNIFTFVWLISLFLLLYRLDYLKLKNNIINTISNNIMGIYIIHVTIIKIFTHFYKFESSLENILLIILVFMASFIVSFFINRFPLINILTKI</sequence>
<evidence type="ECO:0000313" key="10">
    <source>
        <dbReference type="EMBL" id="KRU13241.1"/>
    </source>
</evidence>
<dbReference type="Proteomes" id="UP000030905">
    <property type="component" value="Chromosome"/>
</dbReference>
<dbReference type="RefSeq" id="WP_004455526.1">
    <property type="nucleotide sequence ID" value="NZ_JPGY02000001.1"/>
</dbReference>
<keyword evidence="10" id="KW-0012">Acyltransferase</keyword>
<dbReference type="Pfam" id="PF01757">
    <property type="entry name" value="Acyl_transf_3"/>
    <property type="match status" value="1"/>
</dbReference>
<keyword evidence="6 7" id="KW-0472">Membrane</keyword>
<dbReference type="InterPro" id="IPR002656">
    <property type="entry name" value="Acyl_transf_3_dom"/>
</dbReference>
<dbReference type="PATRIC" id="fig|1262449.3.peg.2913"/>
<feature type="transmembrane region" description="Helical" evidence="7">
    <location>
        <begin position="171"/>
        <end position="190"/>
    </location>
</feature>
<evidence type="ECO:0000259" key="8">
    <source>
        <dbReference type="Pfam" id="PF01757"/>
    </source>
</evidence>
<reference evidence="10" key="2">
    <citation type="submission" date="2015-10" db="EMBL/GenBank/DDBJ databases">
        <title>Improved Draft Genome Sequence of Clostridium pasteurianum Strain ATCC 6013 (DSM 525) Using a Hybrid Next-Generation Sequencing Approach.</title>
        <authorList>
            <person name="Pyne M.E."/>
            <person name="Utturkar S.M."/>
            <person name="Brown S.D."/>
            <person name="Moo-Young M."/>
            <person name="Chung D.A."/>
            <person name="Chou P.C."/>
        </authorList>
    </citation>
    <scope>NUCLEOTIDE SEQUENCE</scope>
    <source>
        <strain evidence="10">ATCC 6013</strain>
    </source>
</reference>
<protein>
    <submittedName>
        <fullName evidence="10">Acyltransferase 3</fullName>
    </submittedName>
</protein>
<feature type="transmembrane region" description="Helical" evidence="7">
    <location>
        <begin position="307"/>
        <end position="325"/>
    </location>
</feature>
<keyword evidence="12" id="KW-1185">Reference proteome</keyword>
<dbReference type="EMBL" id="CP009268">
    <property type="protein sequence ID" value="AJA50749.1"/>
    <property type="molecule type" value="Genomic_DNA"/>
</dbReference>
<evidence type="ECO:0000256" key="5">
    <source>
        <dbReference type="ARBA" id="ARBA00022989"/>
    </source>
</evidence>
<keyword evidence="10" id="KW-0808">Transferase</keyword>
<gene>
    <name evidence="9" type="ORF">CLPA_c06610</name>
    <name evidence="10" type="ORF">CP6013_02489</name>
</gene>
<accession>A0A0H3IZ10</accession>
<dbReference type="GO" id="GO:0016413">
    <property type="term" value="F:O-acetyltransferase activity"/>
    <property type="evidence" value="ECO:0007669"/>
    <property type="project" value="TreeGrafter"/>
</dbReference>
<keyword evidence="4 7" id="KW-0812">Transmembrane</keyword>